<evidence type="ECO:0000256" key="3">
    <source>
        <dbReference type="ARBA" id="ARBA00022519"/>
    </source>
</evidence>
<evidence type="ECO:0000256" key="1">
    <source>
        <dbReference type="ARBA" id="ARBA00004370"/>
    </source>
</evidence>
<keyword evidence="8 9" id="KW-0131">Cell cycle</keyword>
<keyword evidence="7 9" id="KW-0472">Membrane</keyword>
<keyword evidence="12" id="KW-1185">Reference proteome</keyword>
<comment type="caution">
    <text evidence="11">The sequence shown here is derived from an EMBL/GenBank/DDBJ whole genome shotgun (WGS) entry which is preliminary data.</text>
</comment>
<dbReference type="InterPro" id="IPR034746">
    <property type="entry name" value="POTRA"/>
</dbReference>
<keyword evidence="3 9" id="KW-0997">Cell inner membrane</keyword>
<keyword evidence="5 9" id="KW-0812">Transmembrane</keyword>
<evidence type="ECO:0000256" key="9">
    <source>
        <dbReference type="HAMAP-Rule" id="MF_00911"/>
    </source>
</evidence>
<comment type="function">
    <text evidence="9">Essential cell division protein. May link together the upstream cell division proteins, which are predominantly cytoplasmic, with the downstream cell division proteins, which are predominantly periplasmic. May control correct divisome assembly.</text>
</comment>
<evidence type="ECO:0000256" key="2">
    <source>
        <dbReference type="ARBA" id="ARBA00022475"/>
    </source>
</evidence>
<protein>
    <recommendedName>
        <fullName evidence="9">Cell division protein FtsQ</fullName>
    </recommendedName>
</protein>
<evidence type="ECO:0000259" key="10">
    <source>
        <dbReference type="PROSITE" id="PS51779"/>
    </source>
</evidence>
<evidence type="ECO:0000256" key="4">
    <source>
        <dbReference type="ARBA" id="ARBA00022618"/>
    </source>
</evidence>
<evidence type="ECO:0000313" key="11">
    <source>
        <dbReference type="EMBL" id="NGY05791.1"/>
    </source>
</evidence>
<comment type="subcellular location">
    <subcellularLocation>
        <location evidence="9">Cell inner membrane</location>
        <topology evidence="9">Single-pass type II membrane protein</topology>
    </subcellularLocation>
    <subcellularLocation>
        <location evidence="1">Membrane</location>
    </subcellularLocation>
    <text evidence="9">Localizes to the division septum.</text>
</comment>
<feature type="domain" description="POTRA" evidence="10">
    <location>
        <begin position="49"/>
        <end position="118"/>
    </location>
</feature>
<dbReference type="InterPro" id="IPR005548">
    <property type="entry name" value="Cell_div_FtsQ/DivIB_C"/>
</dbReference>
<dbReference type="PROSITE" id="PS51779">
    <property type="entry name" value="POTRA"/>
    <property type="match status" value="1"/>
</dbReference>
<dbReference type="GO" id="GO:0043093">
    <property type="term" value="P:FtsZ-dependent cytokinesis"/>
    <property type="evidence" value="ECO:0007669"/>
    <property type="project" value="UniProtKB-UniRule"/>
</dbReference>
<dbReference type="Pfam" id="PF03799">
    <property type="entry name" value="FtsQ_DivIB_C"/>
    <property type="match status" value="1"/>
</dbReference>
<organism evidence="11 12">
    <name type="scientific">Solimonas terrae</name>
    <dbReference type="NCBI Taxonomy" id="1396819"/>
    <lineage>
        <taxon>Bacteria</taxon>
        <taxon>Pseudomonadati</taxon>
        <taxon>Pseudomonadota</taxon>
        <taxon>Gammaproteobacteria</taxon>
        <taxon>Nevskiales</taxon>
        <taxon>Nevskiaceae</taxon>
        <taxon>Solimonas</taxon>
    </lineage>
</organism>
<evidence type="ECO:0000313" key="12">
    <source>
        <dbReference type="Proteomes" id="UP000472676"/>
    </source>
</evidence>
<keyword evidence="2 9" id="KW-1003">Cell membrane</keyword>
<keyword evidence="6 9" id="KW-1133">Transmembrane helix</keyword>
<dbReference type="InterPro" id="IPR045335">
    <property type="entry name" value="FtsQ_C_sf"/>
</dbReference>
<dbReference type="GO" id="GO:0032153">
    <property type="term" value="C:cell division site"/>
    <property type="evidence" value="ECO:0007669"/>
    <property type="project" value="UniProtKB-UniRule"/>
</dbReference>
<dbReference type="HAMAP" id="MF_00911">
    <property type="entry name" value="FtsQ_subfam"/>
    <property type="match status" value="1"/>
</dbReference>
<reference evidence="11 12" key="1">
    <citation type="journal article" date="2014" name="Int. J. Syst. Evol. Microbiol.">
        <title>Solimonas terrae sp. nov., isolated from soil.</title>
        <authorList>
            <person name="Kim S.J."/>
            <person name="Moon J.Y."/>
            <person name="Weon H.Y."/>
            <person name="Ahn J.H."/>
            <person name="Chen W.M."/>
            <person name="Kwon S.W."/>
        </authorList>
    </citation>
    <scope>NUCLEOTIDE SEQUENCE [LARGE SCALE GENOMIC DNA]</scope>
    <source>
        <strain evidence="11 12">KIS83-12</strain>
    </source>
</reference>
<comment type="subunit">
    <text evidence="9">Part of a complex composed of FtsB, FtsL and FtsQ.</text>
</comment>
<evidence type="ECO:0000256" key="8">
    <source>
        <dbReference type="ARBA" id="ARBA00023306"/>
    </source>
</evidence>
<evidence type="ECO:0000256" key="7">
    <source>
        <dbReference type="ARBA" id="ARBA00023136"/>
    </source>
</evidence>
<dbReference type="Proteomes" id="UP000472676">
    <property type="component" value="Unassembled WGS sequence"/>
</dbReference>
<proteinExistence type="inferred from homology"/>
<sequence>MTALTMTADDMFDQAQSPMHRHLLLLAGVVAFVGVIGAGWGALSIGSHTPVARIQIEGHLQRLKSSDIDAALRPLVDREFGALDLDAARHAVEALPWTSRASVERVWPATVRVRVWERTPFAHWGDKALLDSDARVFTPPASEVPDGLPQLAGPSGAEEDVAQMFRTLSGELASSAFPLQGLTQDARGEWGGHTTDGVELRFGRTDPEEKVEMLRGPAERVLKNRMNEVKYVDLRYTNGFSVGWQDPSKSDSTEGR</sequence>
<accession>A0A6M2BUA9</accession>
<dbReference type="GO" id="GO:0090529">
    <property type="term" value="P:cell septum assembly"/>
    <property type="evidence" value="ECO:0007669"/>
    <property type="project" value="InterPro"/>
</dbReference>
<dbReference type="Gene3D" id="3.40.50.11690">
    <property type="entry name" value="Cell division protein FtsQ/DivIB"/>
    <property type="match status" value="1"/>
</dbReference>
<dbReference type="InterPro" id="IPR026579">
    <property type="entry name" value="FtsQ"/>
</dbReference>
<dbReference type="InterPro" id="IPR013685">
    <property type="entry name" value="POTRA_FtsQ_type"/>
</dbReference>
<gene>
    <name evidence="9" type="primary">ftsQ</name>
    <name evidence="11" type="ORF">G7Y85_13540</name>
</gene>
<dbReference type="Pfam" id="PF08478">
    <property type="entry name" value="POTRA_1"/>
    <property type="match status" value="1"/>
</dbReference>
<keyword evidence="4 9" id="KW-0132">Cell division</keyword>
<dbReference type="EMBL" id="JAAMOW010000007">
    <property type="protein sequence ID" value="NGY05791.1"/>
    <property type="molecule type" value="Genomic_DNA"/>
</dbReference>
<dbReference type="PANTHER" id="PTHR35851">
    <property type="entry name" value="CELL DIVISION PROTEIN FTSQ"/>
    <property type="match status" value="1"/>
</dbReference>
<dbReference type="RefSeq" id="WP_166258008.1">
    <property type="nucleotide sequence ID" value="NZ_JAAMOW010000007.1"/>
</dbReference>
<feature type="transmembrane region" description="Helical" evidence="9">
    <location>
        <begin position="23"/>
        <end position="43"/>
    </location>
</feature>
<comment type="similarity">
    <text evidence="9">Belongs to the FtsQ/DivIB family. FtsQ subfamily.</text>
</comment>
<evidence type="ECO:0000256" key="5">
    <source>
        <dbReference type="ARBA" id="ARBA00022692"/>
    </source>
</evidence>
<dbReference type="GO" id="GO:0005886">
    <property type="term" value="C:plasma membrane"/>
    <property type="evidence" value="ECO:0007669"/>
    <property type="project" value="UniProtKB-SubCell"/>
</dbReference>
<dbReference type="PANTHER" id="PTHR35851:SF1">
    <property type="entry name" value="CELL DIVISION PROTEIN FTSQ"/>
    <property type="match status" value="1"/>
</dbReference>
<dbReference type="AlphaFoldDB" id="A0A6M2BUA9"/>
<evidence type="ECO:0000256" key="6">
    <source>
        <dbReference type="ARBA" id="ARBA00022989"/>
    </source>
</evidence>
<dbReference type="Gene3D" id="3.10.20.310">
    <property type="entry name" value="membrane protein fhac"/>
    <property type="match status" value="1"/>
</dbReference>
<name>A0A6M2BUA9_9GAMM</name>